<keyword evidence="11" id="KW-1208">Phospholipid metabolism</keyword>
<dbReference type="Pfam" id="PF13091">
    <property type="entry name" value="PLDc_2"/>
    <property type="match status" value="2"/>
</dbReference>
<dbReference type="EMBL" id="MTEJ01000094">
    <property type="protein sequence ID" value="OQX11161.1"/>
    <property type="molecule type" value="Genomic_DNA"/>
</dbReference>
<dbReference type="InterPro" id="IPR022924">
    <property type="entry name" value="Cardiolipin_synthase"/>
</dbReference>
<feature type="transmembrane region" description="Helical" evidence="13">
    <location>
        <begin position="7"/>
        <end position="29"/>
    </location>
</feature>
<evidence type="ECO:0000313" key="15">
    <source>
        <dbReference type="EMBL" id="OQX11161.1"/>
    </source>
</evidence>
<evidence type="ECO:0000256" key="5">
    <source>
        <dbReference type="ARBA" id="ARBA00022692"/>
    </source>
</evidence>
<dbReference type="InterPro" id="IPR025202">
    <property type="entry name" value="PLD-like_dom"/>
</dbReference>
<dbReference type="PROSITE" id="PS50035">
    <property type="entry name" value="PLD"/>
    <property type="match status" value="2"/>
</dbReference>
<evidence type="ECO:0000256" key="13">
    <source>
        <dbReference type="SAM" id="Phobius"/>
    </source>
</evidence>
<evidence type="ECO:0000256" key="9">
    <source>
        <dbReference type="ARBA" id="ARBA00023136"/>
    </source>
</evidence>
<dbReference type="PANTHER" id="PTHR21248">
    <property type="entry name" value="CARDIOLIPIN SYNTHASE"/>
    <property type="match status" value="1"/>
</dbReference>
<dbReference type="CDD" id="cd09110">
    <property type="entry name" value="PLDc_CLS_1"/>
    <property type="match status" value="1"/>
</dbReference>
<dbReference type="InterPro" id="IPR001736">
    <property type="entry name" value="PLipase_D/transphosphatidylase"/>
</dbReference>
<sequence length="479" mass="53556">MRVTAYLASWFSTVLLLLDVLIVATLLPTVVQQRRESGATLAWVLVIVFVPFIGLLSFWVFGTTRLHLRRRKRRRVEEKLANTLQQVQVCLNGQQPIRGISPSLLTLVNKLDEVGPLGGNAVDIMREGETLFALLEQAFAAATQHIHLVYYIWEVDYTGARLRNALVQAAQRGVTVRLLVDDVGSRQANARFFAPLLAAGGQVARFLPVNVLSRQLNLNNRNHRKVVVIDGTLAFTGGMNVGDVYAGRGEPWQDLHARIQGPVVYTLQEVFCQDWYHATGEDLVSEVYFPTIADAGTIHAQFLASGPADERWQAIHTVLFAAMNLANTRIWIETPYFVPDRPILMALQTAALRGVDVRLLLPGKSDHPLVLYAGRSFIDDLLAAGVRVFEMYRAMPHAKAVMIDSNFATLGSANMDQRSFRLNFEGNIFFYSAEITRKLEQDFLNTCANTQEVTEAERCQLGKWQRLAESVARLLAPLL</sequence>
<evidence type="ECO:0000256" key="1">
    <source>
        <dbReference type="ARBA" id="ARBA00004651"/>
    </source>
</evidence>
<proteinExistence type="predicted"/>
<feature type="transmembrane region" description="Helical" evidence="13">
    <location>
        <begin position="41"/>
        <end position="64"/>
    </location>
</feature>
<keyword evidence="4" id="KW-0808">Transferase</keyword>
<dbReference type="PANTHER" id="PTHR21248:SF22">
    <property type="entry name" value="PHOSPHOLIPASE D"/>
    <property type="match status" value="1"/>
</dbReference>
<evidence type="ECO:0000259" key="14">
    <source>
        <dbReference type="PROSITE" id="PS50035"/>
    </source>
</evidence>
<evidence type="ECO:0000256" key="6">
    <source>
        <dbReference type="ARBA" id="ARBA00022737"/>
    </source>
</evidence>
<keyword evidence="2" id="KW-1003">Cell membrane</keyword>
<name>A0A1Y1QQ29_9GAMM</name>
<gene>
    <name evidence="15" type="ORF">BWK73_18325</name>
</gene>
<dbReference type="GO" id="GO:0005886">
    <property type="term" value="C:plasma membrane"/>
    <property type="evidence" value="ECO:0007669"/>
    <property type="project" value="UniProtKB-SubCell"/>
</dbReference>
<comment type="caution">
    <text evidence="15">The sequence shown here is derived from an EMBL/GenBank/DDBJ whole genome shotgun (WGS) entry which is preliminary data.</text>
</comment>
<dbReference type="Pfam" id="PF13396">
    <property type="entry name" value="PLDc_N"/>
    <property type="match status" value="1"/>
</dbReference>
<evidence type="ECO:0000256" key="3">
    <source>
        <dbReference type="ARBA" id="ARBA00022516"/>
    </source>
</evidence>
<dbReference type="AlphaFoldDB" id="A0A1Y1QQ29"/>
<dbReference type="SMART" id="SM00155">
    <property type="entry name" value="PLDc"/>
    <property type="match status" value="2"/>
</dbReference>
<evidence type="ECO:0000256" key="7">
    <source>
        <dbReference type="ARBA" id="ARBA00022989"/>
    </source>
</evidence>
<evidence type="ECO:0000313" key="16">
    <source>
        <dbReference type="Proteomes" id="UP000192491"/>
    </source>
</evidence>
<dbReference type="STRING" id="1123401.GCA_000621325_00290"/>
<accession>A0A1Y1QQ29</accession>
<keyword evidence="9 13" id="KW-0472">Membrane</keyword>
<reference evidence="15 16" key="1">
    <citation type="submission" date="2017-01" db="EMBL/GenBank/DDBJ databases">
        <title>Novel large sulfur bacteria in the metagenomes of groundwater-fed chemosynthetic microbial mats in the Lake Huron basin.</title>
        <authorList>
            <person name="Sharrar A.M."/>
            <person name="Flood B.E."/>
            <person name="Bailey J.V."/>
            <person name="Jones D.S."/>
            <person name="Biddanda B."/>
            <person name="Ruberg S.A."/>
            <person name="Marcus D.N."/>
            <person name="Dick G.J."/>
        </authorList>
    </citation>
    <scope>NUCLEOTIDE SEQUENCE [LARGE SCALE GENOMIC DNA]</scope>
    <source>
        <strain evidence="15">A8</strain>
    </source>
</reference>
<keyword evidence="8" id="KW-0443">Lipid metabolism</keyword>
<organism evidence="15 16">
    <name type="scientific">Thiothrix lacustris</name>
    <dbReference type="NCBI Taxonomy" id="525917"/>
    <lineage>
        <taxon>Bacteria</taxon>
        <taxon>Pseudomonadati</taxon>
        <taxon>Pseudomonadota</taxon>
        <taxon>Gammaproteobacteria</taxon>
        <taxon>Thiotrichales</taxon>
        <taxon>Thiotrichaceae</taxon>
        <taxon>Thiothrix</taxon>
    </lineage>
</organism>
<keyword evidence="10" id="KW-0594">Phospholipid biosynthesis</keyword>
<dbReference type="GO" id="GO:0032049">
    <property type="term" value="P:cardiolipin biosynthetic process"/>
    <property type="evidence" value="ECO:0007669"/>
    <property type="project" value="UniProtKB-UniRule"/>
</dbReference>
<protein>
    <recommendedName>
        <fullName evidence="12">Cardiolipin synthase</fullName>
        <ecNumber evidence="12">2.7.8.-</ecNumber>
    </recommendedName>
</protein>
<evidence type="ECO:0000256" key="12">
    <source>
        <dbReference type="NCBIfam" id="TIGR04265"/>
    </source>
</evidence>
<dbReference type="CDD" id="cd09112">
    <property type="entry name" value="PLDc_CLS_2"/>
    <property type="match status" value="1"/>
</dbReference>
<evidence type="ECO:0000256" key="8">
    <source>
        <dbReference type="ARBA" id="ARBA00023098"/>
    </source>
</evidence>
<comment type="subcellular location">
    <subcellularLocation>
        <location evidence="1">Cell membrane</location>
        <topology evidence="1">Multi-pass membrane protein</topology>
    </subcellularLocation>
</comment>
<dbReference type="Gene3D" id="3.30.870.10">
    <property type="entry name" value="Endonuclease Chain A"/>
    <property type="match status" value="2"/>
</dbReference>
<evidence type="ECO:0000256" key="11">
    <source>
        <dbReference type="ARBA" id="ARBA00023264"/>
    </source>
</evidence>
<dbReference type="NCBIfam" id="TIGR04265">
    <property type="entry name" value="bac_cardiolipin"/>
    <property type="match status" value="1"/>
</dbReference>
<dbReference type="GO" id="GO:0008808">
    <property type="term" value="F:cardiolipin synthase activity"/>
    <property type="evidence" value="ECO:0007669"/>
    <property type="project" value="UniProtKB-UniRule"/>
</dbReference>
<dbReference type="SUPFAM" id="SSF56024">
    <property type="entry name" value="Phospholipase D/nuclease"/>
    <property type="match status" value="2"/>
</dbReference>
<evidence type="ECO:0000256" key="10">
    <source>
        <dbReference type="ARBA" id="ARBA00023209"/>
    </source>
</evidence>
<dbReference type="EC" id="2.7.8.-" evidence="12"/>
<keyword evidence="5 13" id="KW-0812">Transmembrane</keyword>
<dbReference type="Proteomes" id="UP000192491">
    <property type="component" value="Unassembled WGS sequence"/>
</dbReference>
<feature type="domain" description="PLD phosphodiesterase" evidence="14">
    <location>
        <begin position="392"/>
        <end position="419"/>
    </location>
</feature>
<dbReference type="InterPro" id="IPR027379">
    <property type="entry name" value="CLS_N"/>
</dbReference>
<evidence type="ECO:0000256" key="2">
    <source>
        <dbReference type="ARBA" id="ARBA00022475"/>
    </source>
</evidence>
<keyword evidence="3" id="KW-0444">Lipid biosynthesis</keyword>
<keyword evidence="6" id="KW-0677">Repeat</keyword>
<evidence type="ECO:0000256" key="4">
    <source>
        <dbReference type="ARBA" id="ARBA00022679"/>
    </source>
</evidence>
<feature type="domain" description="PLD phosphodiesterase" evidence="14">
    <location>
        <begin position="218"/>
        <end position="245"/>
    </location>
</feature>
<keyword evidence="7 13" id="KW-1133">Transmembrane helix</keyword>